<evidence type="ECO:0000256" key="1">
    <source>
        <dbReference type="SAM" id="MobiDB-lite"/>
    </source>
</evidence>
<dbReference type="EMBL" id="CADCVO010000212">
    <property type="protein sequence ID" value="CAA9484028.1"/>
    <property type="molecule type" value="Genomic_DNA"/>
</dbReference>
<feature type="region of interest" description="Disordered" evidence="1">
    <location>
        <begin position="94"/>
        <end position="124"/>
    </location>
</feature>
<reference evidence="2" key="1">
    <citation type="submission" date="2020-02" db="EMBL/GenBank/DDBJ databases">
        <authorList>
            <person name="Meier V. D."/>
        </authorList>
    </citation>
    <scope>NUCLEOTIDE SEQUENCE</scope>
    <source>
        <strain evidence="2">AVDCRST_MAG13</strain>
    </source>
</reference>
<dbReference type="InterPro" id="IPR014845">
    <property type="entry name" value="GYD/TTHA1554"/>
</dbReference>
<evidence type="ECO:0000313" key="2">
    <source>
        <dbReference type="EMBL" id="CAA9484028.1"/>
    </source>
</evidence>
<name>A0A6J4RWL7_9ACTN</name>
<accession>A0A6J4RWL7</accession>
<organism evidence="2">
    <name type="scientific">uncultured Solirubrobacteraceae bacterium</name>
    <dbReference type="NCBI Taxonomy" id="1162706"/>
    <lineage>
        <taxon>Bacteria</taxon>
        <taxon>Bacillati</taxon>
        <taxon>Actinomycetota</taxon>
        <taxon>Thermoleophilia</taxon>
        <taxon>Solirubrobacterales</taxon>
        <taxon>Solirubrobacteraceae</taxon>
        <taxon>environmental samples</taxon>
    </lineage>
</organism>
<gene>
    <name evidence="2" type="ORF">AVDCRST_MAG13-1340</name>
</gene>
<feature type="compositionally biased region" description="Basic and acidic residues" evidence="1">
    <location>
        <begin position="95"/>
        <end position="124"/>
    </location>
</feature>
<protein>
    <recommendedName>
        <fullName evidence="3">GYD domain-containing protein</fullName>
    </recommendedName>
</protein>
<dbReference type="AlphaFoldDB" id="A0A6J4RWL7"/>
<evidence type="ECO:0008006" key="3">
    <source>
        <dbReference type="Google" id="ProtNLM"/>
    </source>
</evidence>
<proteinExistence type="predicted"/>
<dbReference type="Pfam" id="PF08734">
    <property type="entry name" value="GYD"/>
    <property type="match status" value="1"/>
</dbReference>
<sequence>MNTYIVLCKFDRAGTEGIGEAPVDGAAARALAQDAGATVQSFWFTVGTYDLVAVVSAPDTRKALAFLVAFSRLGRVSTVTLTAEEDVAGVLQDAQEAHTKHEARDAHTKHEARDAHTKHEAQGG</sequence>